<dbReference type="GO" id="GO:0005886">
    <property type="term" value="C:plasma membrane"/>
    <property type="evidence" value="ECO:0007669"/>
    <property type="project" value="UniProtKB-SubCell"/>
</dbReference>
<dbReference type="KEGG" id="ptan:CRYO30217_00518"/>
<evidence type="ECO:0000313" key="10">
    <source>
        <dbReference type="EMBL" id="CAG5077929.1"/>
    </source>
</evidence>
<organism evidence="10 11">
    <name type="scientific">Parvicella tangerina</name>
    <dbReference type="NCBI Taxonomy" id="2829795"/>
    <lineage>
        <taxon>Bacteria</taxon>
        <taxon>Pseudomonadati</taxon>
        <taxon>Bacteroidota</taxon>
        <taxon>Flavobacteriia</taxon>
        <taxon>Flavobacteriales</taxon>
        <taxon>Parvicellaceae</taxon>
        <taxon>Parvicella</taxon>
    </lineage>
</organism>
<feature type="transmembrane region" description="Helical" evidence="8">
    <location>
        <begin position="281"/>
        <end position="298"/>
    </location>
</feature>
<protein>
    <recommendedName>
        <fullName evidence="9">Glycosyltransferase RgtA/B/C/D-like domain-containing protein</fullName>
    </recommendedName>
</protein>
<evidence type="ECO:0000259" key="9">
    <source>
        <dbReference type="Pfam" id="PF13231"/>
    </source>
</evidence>
<dbReference type="RefSeq" id="WP_258540750.1">
    <property type="nucleotide sequence ID" value="NZ_OU015584.1"/>
</dbReference>
<evidence type="ECO:0000256" key="2">
    <source>
        <dbReference type="ARBA" id="ARBA00022475"/>
    </source>
</evidence>
<keyword evidence="11" id="KW-1185">Reference proteome</keyword>
<reference evidence="10" key="1">
    <citation type="submission" date="2021-04" db="EMBL/GenBank/DDBJ databases">
        <authorList>
            <person name="Rodrigo-Torres L."/>
            <person name="Arahal R. D."/>
            <person name="Lucena T."/>
        </authorList>
    </citation>
    <scope>NUCLEOTIDE SEQUENCE</scope>
    <source>
        <strain evidence="10">AS29M-1</strain>
    </source>
</reference>
<evidence type="ECO:0000256" key="6">
    <source>
        <dbReference type="ARBA" id="ARBA00022989"/>
    </source>
</evidence>
<feature type="transmembrane region" description="Helical" evidence="8">
    <location>
        <begin position="335"/>
        <end position="353"/>
    </location>
</feature>
<dbReference type="GO" id="GO:0009103">
    <property type="term" value="P:lipopolysaccharide biosynthetic process"/>
    <property type="evidence" value="ECO:0007669"/>
    <property type="project" value="UniProtKB-ARBA"/>
</dbReference>
<dbReference type="InterPro" id="IPR038731">
    <property type="entry name" value="RgtA/B/C-like"/>
</dbReference>
<keyword evidence="7 8" id="KW-0472">Membrane</keyword>
<evidence type="ECO:0000256" key="3">
    <source>
        <dbReference type="ARBA" id="ARBA00022676"/>
    </source>
</evidence>
<gene>
    <name evidence="10" type="ORF">CRYO30217_00518</name>
</gene>
<feature type="transmembrane region" description="Helical" evidence="8">
    <location>
        <begin position="252"/>
        <end position="274"/>
    </location>
</feature>
<keyword evidence="3" id="KW-0328">Glycosyltransferase</keyword>
<keyword evidence="6 8" id="KW-1133">Transmembrane helix</keyword>
<sequence length="474" mass="54117">MAVRSSKQEQVQLISIVIGIAILKFILLFVSQTTDPDAVVRIIKSTEWKQDPHWVGSNVWGPFNYYLHGIGLMICNDLVITPKLINTLLSIITILPVYKMLRIDFNHHISLVTVMVFALSPLVFRNALMAMTETPYVLFISVSIWMLRKYFVEKTILTLLLSGLSMTIAAGFRYEAWALMFVFAIILLIKKHFKAVVIFSLVAGVFPVIWLISNHLFTGDFLWSLKGNNHWTLEVMKTNEKVSFEGLLRRVWFIPFMFFIALGPVFSFGFLRGLRSNKQKIWLLPLGFVFTLLMYKSLNGTLLHHPRFAITLLVLSLPFLAGGLELILRKTKHKLIVGSGFALSILGSLVYNVDNIAPIPMLKDQRVATMVARTSVSSKEKNAVFIDFVGWQETYFIALHFYERFDQVFIVGGYDDDDTKSRKYGEFIALSGTKHLVLNCEENTQNIMMFGPFIKKELVHLMYKDLESLCQSGD</sequence>
<dbReference type="GO" id="GO:0016763">
    <property type="term" value="F:pentosyltransferase activity"/>
    <property type="evidence" value="ECO:0007669"/>
    <property type="project" value="TreeGrafter"/>
</dbReference>
<dbReference type="Proteomes" id="UP000683507">
    <property type="component" value="Chromosome"/>
</dbReference>
<evidence type="ECO:0000313" key="11">
    <source>
        <dbReference type="Proteomes" id="UP000683507"/>
    </source>
</evidence>
<feature type="transmembrane region" description="Helical" evidence="8">
    <location>
        <begin position="105"/>
        <end position="124"/>
    </location>
</feature>
<dbReference type="PANTHER" id="PTHR33908:SF11">
    <property type="entry name" value="MEMBRANE PROTEIN"/>
    <property type="match status" value="1"/>
</dbReference>
<accession>A0A916JLJ3</accession>
<feature type="domain" description="Glycosyltransferase RgtA/B/C/D-like" evidence="9">
    <location>
        <begin position="62"/>
        <end position="208"/>
    </location>
</feature>
<feature type="transmembrane region" description="Helical" evidence="8">
    <location>
        <begin position="172"/>
        <end position="189"/>
    </location>
</feature>
<dbReference type="PANTHER" id="PTHR33908">
    <property type="entry name" value="MANNOSYLTRANSFERASE YKCB-RELATED"/>
    <property type="match status" value="1"/>
</dbReference>
<feature type="transmembrane region" description="Helical" evidence="8">
    <location>
        <begin position="196"/>
        <end position="217"/>
    </location>
</feature>
<feature type="transmembrane region" description="Helical" evidence="8">
    <location>
        <begin position="12"/>
        <end position="30"/>
    </location>
</feature>
<keyword evidence="4" id="KW-0808">Transferase</keyword>
<proteinExistence type="predicted"/>
<dbReference type="InterPro" id="IPR050297">
    <property type="entry name" value="LipidA_mod_glycosyltrf_83"/>
</dbReference>
<evidence type="ECO:0000256" key="4">
    <source>
        <dbReference type="ARBA" id="ARBA00022679"/>
    </source>
</evidence>
<keyword evidence="2" id="KW-1003">Cell membrane</keyword>
<evidence type="ECO:0000256" key="8">
    <source>
        <dbReference type="SAM" id="Phobius"/>
    </source>
</evidence>
<name>A0A916JLJ3_9FLAO</name>
<dbReference type="EMBL" id="OU015584">
    <property type="protein sequence ID" value="CAG5077929.1"/>
    <property type="molecule type" value="Genomic_DNA"/>
</dbReference>
<evidence type="ECO:0000256" key="5">
    <source>
        <dbReference type="ARBA" id="ARBA00022692"/>
    </source>
</evidence>
<feature type="transmembrane region" description="Helical" evidence="8">
    <location>
        <begin position="136"/>
        <end position="152"/>
    </location>
</feature>
<comment type="subcellular location">
    <subcellularLocation>
        <location evidence="1">Cell membrane</location>
        <topology evidence="1">Multi-pass membrane protein</topology>
    </subcellularLocation>
</comment>
<feature type="transmembrane region" description="Helical" evidence="8">
    <location>
        <begin position="310"/>
        <end position="328"/>
    </location>
</feature>
<keyword evidence="5 8" id="KW-0812">Transmembrane</keyword>
<evidence type="ECO:0000256" key="7">
    <source>
        <dbReference type="ARBA" id="ARBA00023136"/>
    </source>
</evidence>
<dbReference type="AlphaFoldDB" id="A0A916JLJ3"/>
<evidence type="ECO:0000256" key="1">
    <source>
        <dbReference type="ARBA" id="ARBA00004651"/>
    </source>
</evidence>
<dbReference type="Pfam" id="PF13231">
    <property type="entry name" value="PMT_2"/>
    <property type="match status" value="1"/>
</dbReference>